<evidence type="ECO:0000259" key="9">
    <source>
        <dbReference type="PROSITE" id="PS50157"/>
    </source>
</evidence>
<evidence type="ECO:0000256" key="1">
    <source>
        <dbReference type="ARBA" id="ARBA00004123"/>
    </source>
</evidence>
<feature type="domain" description="C2H2-type" evidence="9">
    <location>
        <begin position="160"/>
        <end position="187"/>
    </location>
</feature>
<evidence type="ECO:0000256" key="7">
    <source>
        <dbReference type="PROSITE-ProRule" id="PRU00042"/>
    </source>
</evidence>
<keyword evidence="6" id="KW-0539">Nucleus</keyword>
<proteinExistence type="predicted"/>
<comment type="subcellular location">
    <subcellularLocation>
        <location evidence="1">Nucleus</location>
    </subcellularLocation>
</comment>
<dbReference type="PANTHER" id="PTHR24394:SF44">
    <property type="entry name" value="ZINC FINGER PROTEIN 271-LIKE"/>
    <property type="match status" value="1"/>
</dbReference>
<dbReference type="EMBL" id="CAIIXF020000008">
    <property type="protein sequence ID" value="CAH1792574.1"/>
    <property type="molecule type" value="Genomic_DNA"/>
</dbReference>
<dbReference type="PROSITE" id="PS50157">
    <property type="entry name" value="ZINC_FINGER_C2H2_2"/>
    <property type="match status" value="6"/>
</dbReference>
<dbReference type="OrthoDB" id="6144808at2759"/>
<evidence type="ECO:0000313" key="10">
    <source>
        <dbReference type="EMBL" id="CAH1792574.1"/>
    </source>
</evidence>
<dbReference type="SUPFAM" id="SSF57667">
    <property type="entry name" value="beta-beta-alpha zinc fingers"/>
    <property type="match status" value="3"/>
</dbReference>
<feature type="domain" description="C2H2-type" evidence="9">
    <location>
        <begin position="219"/>
        <end position="243"/>
    </location>
</feature>
<dbReference type="PANTHER" id="PTHR24394">
    <property type="entry name" value="ZINC FINGER PROTEIN"/>
    <property type="match status" value="1"/>
</dbReference>
<evidence type="ECO:0000256" key="6">
    <source>
        <dbReference type="ARBA" id="ARBA00023242"/>
    </source>
</evidence>
<dbReference type="FunFam" id="3.30.160.60:FF:000340">
    <property type="entry name" value="zinc finger protein 473 isoform X1"/>
    <property type="match status" value="1"/>
</dbReference>
<keyword evidence="4 7" id="KW-0863">Zinc-finger</keyword>
<organism evidence="10 11">
    <name type="scientific">Owenia fusiformis</name>
    <name type="common">Polychaete worm</name>
    <dbReference type="NCBI Taxonomy" id="6347"/>
    <lineage>
        <taxon>Eukaryota</taxon>
        <taxon>Metazoa</taxon>
        <taxon>Spiralia</taxon>
        <taxon>Lophotrochozoa</taxon>
        <taxon>Annelida</taxon>
        <taxon>Polychaeta</taxon>
        <taxon>Sedentaria</taxon>
        <taxon>Canalipalpata</taxon>
        <taxon>Sabellida</taxon>
        <taxon>Oweniida</taxon>
        <taxon>Oweniidae</taxon>
        <taxon>Owenia</taxon>
    </lineage>
</organism>
<reference evidence="10" key="1">
    <citation type="submission" date="2022-03" db="EMBL/GenBank/DDBJ databases">
        <authorList>
            <person name="Martin C."/>
        </authorList>
    </citation>
    <scope>NUCLEOTIDE SEQUENCE</scope>
</reference>
<feature type="domain" description="C2H2-type" evidence="9">
    <location>
        <begin position="102"/>
        <end position="130"/>
    </location>
</feature>
<protein>
    <recommendedName>
        <fullName evidence="9">C2H2-type domain-containing protein</fullName>
    </recommendedName>
</protein>
<keyword evidence="3" id="KW-0677">Repeat</keyword>
<dbReference type="InterPro" id="IPR013087">
    <property type="entry name" value="Znf_C2H2_type"/>
</dbReference>
<dbReference type="GO" id="GO:0000981">
    <property type="term" value="F:DNA-binding transcription factor activity, RNA polymerase II-specific"/>
    <property type="evidence" value="ECO:0007669"/>
    <property type="project" value="TreeGrafter"/>
</dbReference>
<evidence type="ECO:0000313" key="11">
    <source>
        <dbReference type="Proteomes" id="UP000749559"/>
    </source>
</evidence>
<feature type="domain" description="C2H2-type" evidence="9">
    <location>
        <begin position="131"/>
        <end position="159"/>
    </location>
</feature>
<dbReference type="SMART" id="SM00355">
    <property type="entry name" value="ZnF_C2H2"/>
    <property type="match status" value="7"/>
</dbReference>
<keyword evidence="11" id="KW-1185">Reference proteome</keyword>
<dbReference type="Gene3D" id="3.30.160.60">
    <property type="entry name" value="Classic Zinc Finger"/>
    <property type="match status" value="4"/>
</dbReference>
<evidence type="ECO:0000256" key="5">
    <source>
        <dbReference type="ARBA" id="ARBA00022833"/>
    </source>
</evidence>
<dbReference type="Pfam" id="PF00096">
    <property type="entry name" value="zf-C2H2"/>
    <property type="match status" value="4"/>
</dbReference>
<feature type="non-terminal residue" evidence="10">
    <location>
        <position position="1"/>
    </location>
</feature>
<comment type="caution">
    <text evidence="10">The sequence shown here is derived from an EMBL/GenBank/DDBJ whole genome shotgun (WGS) entry which is preliminary data.</text>
</comment>
<accession>A0A8S4PG01</accession>
<feature type="domain" description="C2H2-type" evidence="9">
    <location>
        <begin position="188"/>
        <end position="218"/>
    </location>
</feature>
<dbReference type="Proteomes" id="UP000749559">
    <property type="component" value="Unassembled WGS sequence"/>
</dbReference>
<name>A0A8S4PG01_OWEFU</name>
<feature type="domain" description="C2H2-type" evidence="9">
    <location>
        <begin position="75"/>
        <end position="103"/>
    </location>
</feature>
<dbReference type="GO" id="GO:0005634">
    <property type="term" value="C:nucleus"/>
    <property type="evidence" value="ECO:0007669"/>
    <property type="project" value="UniProtKB-SubCell"/>
</dbReference>
<gene>
    <name evidence="10" type="ORF">OFUS_LOCUS17524</name>
</gene>
<keyword evidence="2" id="KW-0479">Metal-binding</keyword>
<feature type="region of interest" description="Disordered" evidence="8">
    <location>
        <begin position="1"/>
        <end position="34"/>
    </location>
</feature>
<evidence type="ECO:0000256" key="3">
    <source>
        <dbReference type="ARBA" id="ARBA00022737"/>
    </source>
</evidence>
<dbReference type="PROSITE" id="PS00028">
    <property type="entry name" value="ZINC_FINGER_C2H2_1"/>
    <property type="match status" value="5"/>
</dbReference>
<keyword evidence="5" id="KW-0862">Zinc</keyword>
<dbReference type="InterPro" id="IPR036236">
    <property type="entry name" value="Znf_C2H2_sf"/>
</dbReference>
<evidence type="ECO:0000256" key="2">
    <source>
        <dbReference type="ARBA" id="ARBA00022723"/>
    </source>
</evidence>
<sequence length="243" mass="28204">SMSFEPIGIGGNQSYVDTHDNATPKSVGAENTVGKSKKSKSNLFRCGLCDVFSTFHKSSLIRHMRTAHEEKDITYACDICPKVYRSKMLLQEHIRGVHEKRYRCSQCPKALCTASGLRRHEEFIHNGSMPHTCVLCDKKFRDMQDLEGHINNIHRKYAPFSCGKCNKMYHHRKSLSEHKVTCQGMRRFQCRVDQCQKVFETRAGMNDHERAKHSRDFPYKCDKCEKKFSWRSSLAKHRMSEGH</sequence>
<evidence type="ECO:0000256" key="4">
    <source>
        <dbReference type="ARBA" id="ARBA00022771"/>
    </source>
</evidence>
<dbReference type="GO" id="GO:0008270">
    <property type="term" value="F:zinc ion binding"/>
    <property type="evidence" value="ECO:0007669"/>
    <property type="project" value="UniProtKB-KW"/>
</dbReference>
<dbReference type="AlphaFoldDB" id="A0A8S4PG01"/>
<evidence type="ECO:0000256" key="8">
    <source>
        <dbReference type="SAM" id="MobiDB-lite"/>
    </source>
</evidence>